<feature type="region of interest" description="Disordered" evidence="6">
    <location>
        <begin position="19"/>
        <end position="38"/>
    </location>
</feature>
<feature type="compositionally biased region" description="Low complexity" evidence="6">
    <location>
        <begin position="137"/>
        <end position="150"/>
    </location>
</feature>
<comment type="subcellular location">
    <subcellularLocation>
        <location evidence="1">Nucleus</location>
    </subcellularLocation>
</comment>
<feature type="region of interest" description="Disordered" evidence="6">
    <location>
        <begin position="348"/>
        <end position="402"/>
    </location>
</feature>
<feature type="region of interest" description="Disordered" evidence="6">
    <location>
        <begin position="628"/>
        <end position="760"/>
    </location>
</feature>
<evidence type="ECO:0000256" key="3">
    <source>
        <dbReference type="ARBA" id="ARBA00023125"/>
    </source>
</evidence>
<feature type="compositionally biased region" description="Low complexity" evidence="6">
    <location>
        <begin position="47"/>
        <end position="63"/>
    </location>
</feature>
<organism evidence="8 9">
    <name type="scientific">Hohenbuehelia grisea</name>
    <dbReference type="NCBI Taxonomy" id="104357"/>
    <lineage>
        <taxon>Eukaryota</taxon>
        <taxon>Fungi</taxon>
        <taxon>Dikarya</taxon>
        <taxon>Basidiomycota</taxon>
        <taxon>Agaricomycotina</taxon>
        <taxon>Agaricomycetes</taxon>
        <taxon>Agaricomycetidae</taxon>
        <taxon>Agaricales</taxon>
        <taxon>Pleurotineae</taxon>
        <taxon>Pleurotaceae</taxon>
        <taxon>Hohenbuehelia</taxon>
    </lineage>
</organism>
<feature type="compositionally biased region" description="Low complexity" evidence="6">
    <location>
        <begin position="645"/>
        <end position="654"/>
    </location>
</feature>
<feature type="compositionally biased region" description="Low complexity" evidence="6">
    <location>
        <begin position="163"/>
        <end position="200"/>
    </location>
</feature>
<dbReference type="PRINTS" id="PR00056">
    <property type="entry name" value="HSFDOMAIN"/>
</dbReference>
<dbReference type="EMBL" id="JASNQZ010000008">
    <property type="protein sequence ID" value="KAL0954064.1"/>
    <property type="molecule type" value="Genomic_DNA"/>
</dbReference>
<evidence type="ECO:0000259" key="7">
    <source>
        <dbReference type="PROSITE" id="PS00434"/>
    </source>
</evidence>
<comment type="caution">
    <text evidence="8">The sequence shown here is derived from an EMBL/GenBank/DDBJ whole genome shotgun (WGS) entry which is preliminary data.</text>
</comment>
<keyword evidence="3" id="KW-0238">DNA-binding</keyword>
<comment type="similarity">
    <text evidence="2 5">Belongs to the HSF family.</text>
</comment>
<reference evidence="9" key="1">
    <citation type="submission" date="2024-06" db="EMBL/GenBank/DDBJ databases">
        <title>Multi-omics analyses provide insights into the biosynthesis of the anticancer antibiotic pleurotin in Hohenbuehelia grisea.</title>
        <authorList>
            <person name="Weaver J.A."/>
            <person name="Alberti F."/>
        </authorList>
    </citation>
    <scope>NUCLEOTIDE SEQUENCE [LARGE SCALE GENOMIC DNA]</scope>
    <source>
        <strain evidence="9">T-177</strain>
    </source>
</reference>
<evidence type="ECO:0000256" key="4">
    <source>
        <dbReference type="ARBA" id="ARBA00023242"/>
    </source>
</evidence>
<feature type="compositionally biased region" description="Pro residues" evidence="6">
    <location>
        <begin position="115"/>
        <end position="124"/>
    </location>
</feature>
<feature type="compositionally biased region" description="Gly residues" evidence="6">
    <location>
        <begin position="348"/>
        <end position="367"/>
    </location>
</feature>
<dbReference type="PANTHER" id="PTHR10015">
    <property type="entry name" value="HEAT SHOCK TRANSCRIPTION FACTOR"/>
    <property type="match status" value="1"/>
</dbReference>
<proteinExistence type="inferred from homology"/>
<protein>
    <recommendedName>
        <fullName evidence="7">HSF-type DNA-binding domain-containing protein</fullName>
    </recommendedName>
</protein>
<keyword evidence="9" id="KW-1185">Reference proteome</keyword>
<dbReference type="Pfam" id="PF00447">
    <property type="entry name" value="HSF_DNA-bind"/>
    <property type="match status" value="1"/>
</dbReference>
<dbReference type="SMART" id="SM00415">
    <property type="entry name" value="HSF"/>
    <property type="match status" value="1"/>
</dbReference>
<feature type="compositionally biased region" description="Basic residues" evidence="6">
    <location>
        <begin position="225"/>
        <end position="248"/>
    </location>
</feature>
<evidence type="ECO:0000256" key="5">
    <source>
        <dbReference type="RuleBase" id="RU004020"/>
    </source>
</evidence>
<dbReference type="SUPFAM" id="SSF46785">
    <property type="entry name" value="Winged helix' DNA-binding domain"/>
    <property type="match status" value="1"/>
</dbReference>
<feature type="region of interest" description="Disordered" evidence="6">
    <location>
        <begin position="803"/>
        <end position="844"/>
    </location>
</feature>
<dbReference type="PROSITE" id="PS00434">
    <property type="entry name" value="HSF_DOMAIN"/>
    <property type="match status" value="1"/>
</dbReference>
<dbReference type="InterPro" id="IPR036388">
    <property type="entry name" value="WH-like_DNA-bd_sf"/>
</dbReference>
<feature type="region of interest" description="Disordered" evidence="6">
    <location>
        <begin position="225"/>
        <end position="278"/>
    </location>
</feature>
<evidence type="ECO:0000256" key="6">
    <source>
        <dbReference type="SAM" id="MobiDB-lite"/>
    </source>
</evidence>
<name>A0ABR3JEB9_9AGAR</name>
<dbReference type="Gene3D" id="1.10.10.10">
    <property type="entry name" value="Winged helix-like DNA-binding domain superfamily/Winged helix DNA-binding domain"/>
    <property type="match status" value="1"/>
</dbReference>
<gene>
    <name evidence="8" type="ORF">HGRIS_005214</name>
</gene>
<feature type="compositionally biased region" description="Basic residues" evidence="6">
    <location>
        <begin position="663"/>
        <end position="672"/>
    </location>
</feature>
<evidence type="ECO:0000256" key="2">
    <source>
        <dbReference type="ARBA" id="ARBA00006403"/>
    </source>
</evidence>
<sequence length="844" mass="87041">MDNQYDYQHQHRHWNPQLIQHSQPFPSPGDHQPHNQYPFHYDHAKHQQQQQQISRTATGAGGTASALSLNLSSLSVTSPPNLSPVAPPQGQGAATSPLSYHHAHHNIASQFQFNPPSPAPPPPQENTNNGPQADTATSQNQNQNQTQTQSHYEDDGGYDRVPPGSAASNVSGVSVSGSGTSSVPGTAVASASPSRAPSSAGQPYSGRKRSFSANGLLHHHGHAMHFQQHAHHSQHTHHGLAHGGHHAHIPSGASTDTLVEEPYNDMPMDAAGAGAGGGGYQGADVDMDVAYGAGQQQQQHHQRTSSAFGLGGLGLAGSGSGITVPSINTSVTGGLGVGLGPSPTGASTGAGGIGVGSASGGGGGSGTPSGMTSVETASPVDGSSGSGADEADGGDQLDALGVGPTAGSGGGITLAGAAATAALGLLGKPMATNNFVTKLYQMINDHKSAQFIAWNELGTSFVVSNVGEFSRSILGAHFKHNNFSSFVRQLNMYGFHKINRTPRAQRTSTDAQTWEFSHHKFLRGRPDLLDEIKRKPLEPDAAIKHRVELPGEVAAQLNQMRDESRRAWELLGAEKKRSDKLVTVVARLWDIVSKGFPGSMPPFPADLLEGTDNPNIYITSPSAGSRYAPPSLSMNLGGPVHPMHHSLSSPGSSPTGTEFPTHAHTRPHHSLSRQHSFQHVSFSRGGDGTAGSPMPQSPGSLTMDLFDSGDPPGSSAGPAQAQSEPRVGAKRQRMSHDDSGLVGPGGDSVSTLSSPGGLGPSAAGGVGVGVGLGGGAGKKFSRARSDSAPLGYGLTSWQGVGRPRSGSNLSMTRGVPNIGSISRGSGTPLLSIPTLANTMEPPPR</sequence>
<feature type="domain" description="HSF-type DNA-binding" evidence="7">
    <location>
        <begin position="474"/>
        <end position="498"/>
    </location>
</feature>
<evidence type="ECO:0000313" key="8">
    <source>
        <dbReference type="EMBL" id="KAL0954064.1"/>
    </source>
</evidence>
<feature type="region of interest" description="Disordered" evidence="6">
    <location>
        <begin position="43"/>
        <end position="63"/>
    </location>
</feature>
<keyword evidence="4" id="KW-0539">Nucleus</keyword>
<dbReference type="InterPro" id="IPR000232">
    <property type="entry name" value="HSF_DNA-bd"/>
</dbReference>
<dbReference type="Proteomes" id="UP001556367">
    <property type="component" value="Unassembled WGS sequence"/>
</dbReference>
<feature type="region of interest" description="Disordered" evidence="6">
    <location>
        <begin position="78"/>
        <end position="211"/>
    </location>
</feature>
<evidence type="ECO:0000313" key="9">
    <source>
        <dbReference type="Proteomes" id="UP001556367"/>
    </source>
</evidence>
<feature type="compositionally biased region" description="Polar residues" evidence="6">
    <location>
        <begin position="125"/>
        <end position="136"/>
    </location>
</feature>
<dbReference type="InterPro" id="IPR036390">
    <property type="entry name" value="WH_DNA-bd_sf"/>
</dbReference>
<accession>A0ABR3JEB9</accession>
<dbReference type="PANTHER" id="PTHR10015:SF427">
    <property type="entry name" value="HEAT SHOCK FACTOR PROTEIN"/>
    <property type="match status" value="1"/>
</dbReference>
<evidence type="ECO:0000256" key="1">
    <source>
        <dbReference type="ARBA" id="ARBA00004123"/>
    </source>
</evidence>